<dbReference type="Pfam" id="PF01938">
    <property type="entry name" value="TRAM"/>
    <property type="match status" value="1"/>
</dbReference>
<dbReference type="SUPFAM" id="SSF102114">
    <property type="entry name" value="Radical SAM enzymes"/>
    <property type="match status" value="1"/>
</dbReference>
<dbReference type="NCBIfam" id="TIGR00089">
    <property type="entry name" value="MiaB/RimO family radical SAM methylthiotransferase"/>
    <property type="match status" value="1"/>
</dbReference>
<evidence type="ECO:0000256" key="1">
    <source>
        <dbReference type="ARBA" id="ARBA00003234"/>
    </source>
</evidence>
<dbReference type="InterPro" id="IPR002792">
    <property type="entry name" value="TRAM_dom"/>
</dbReference>
<sequence>MLDLVAHKVHDESRQGESYAPQNPDNKVYTRKFYIESYGCQMNFADSEIVASILNKEGFGATRNLEEANLIFINTCSIREKAEQTVRNRLQEFRKIKTQNPGTLIGVLGCMAERLKAKFLEEEKLVDIVVGPDAYRSLPKLVAEASEGHKSVNVLLSREETYADISPIRLNSNGVSAFVSIMRGCNNMCSFCVVPFTRGRERSRDAESIVRECRELFENGYREVTLLGQNVDSYYYTPPYSQPEEAQPVTFARLLEMVAQISPLLRVRFSTSHPKDITRDVLTTMAAYENICKCIHLPVQSGSTRILQLMNRTYTREWYMRKVDEIREILPDCSITSDIIAGFCTETEEDHQETLSIMDYCQYDLSYMFFYSERPGTLAQRRYKDDVPLEVKKRRLQEIIEKQNQLSLNNYKKDIGKTFKVLVDGDSKRSADDWVGRNSQNKVVVFPKKGTTCQKGDYVNVKIKDCTQATLFGEVV</sequence>
<comment type="function">
    <text evidence="1 9">Catalyzes the methylthiolation of N6-(dimethylallyl)adenosine (i(6)A), leading to the formation of 2-methylthio-N6-(dimethylallyl)adenosine (ms(2)i(6)A) at position 37 in tRNAs that read codons beginning with uridine.</text>
</comment>
<keyword evidence="6 9" id="KW-0408">Iron</keyword>
<dbReference type="SMART" id="SM00729">
    <property type="entry name" value="Elp3"/>
    <property type="match status" value="1"/>
</dbReference>
<gene>
    <name evidence="9 13" type="primary">miaB</name>
    <name evidence="13" type="ORF">V2H41_04090</name>
</gene>
<dbReference type="Gene3D" id="3.80.30.20">
    <property type="entry name" value="tm_1862 like domain"/>
    <property type="match status" value="1"/>
</dbReference>
<evidence type="ECO:0000256" key="3">
    <source>
        <dbReference type="ARBA" id="ARBA00022679"/>
    </source>
</evidence>
<dbReference type="InterPro" id="IPR038135">
    <property type="entry name" value="Methylthiotransferase_N_sf"/>
</dbReference>
<feature type="binding site" evidence="9">
    <location>
        <position position="189"/>
    </location>
    <ligand>
        <name>[4Fe-4S] cluster</name>
        <dbReference type="ChEBI" id="CHEBI:49883"/>
        <label>2</label>
        <note>4Fe-4S-S-AdoMet</note>
    </ligand>
</feature>
<organism evidence="13 14">
    <name type="scientific">Niabella digestorum</name>
    <dbReference type="NCBI Taxonomy" id="3117701"/>
    <lineage>
        <taxon>Bacteria</taxon>
        <taxon>Pseudomonadati</taxon>
        <taxon>Bacteroidota</taxon>
        <taxon>Chitinophagia</taxon>
        <taxon>Chitinophagales</taxon>
        <taxon>Chitinophagaceae</taxon>
        <taxon>Niabella</taxon>
    </lineage>
</organism>
<protein>
    <recommendedName>
        <fullName evidence="8 9">tRNA-2-methylthio-N(6)-dimethylallyladenosine synthase</fullName>
        <ecNumber evidence="8 9">2.8.4.3</ecNumber>
    </recommendedName>
    <alternativeName>
        <fullName evidence="9">(Dimethylallyl)adenosine tRNA methylthiotransferase MiaB</fullName>
    </alternativeName>
    <alternativeName>
        <fullName evidence="9">tRNA-i(6)A37 methylthiotransferase</fullName>
    </alternativeName>
</protein>
<keyword evidence="9" id="KW-0819">tRNA processing</keyword>
<dbReference type="EC" id="2.8.4.3" evidence="8 9"/>
<proteinExistence type="inferred from homology"/>
<evidence type="ECO:0000256" key="6">
    <source>
        <dbReference type="ARBA" id="ARBA00023004"/>
    </source>
</evidence>
<dbReference type="InterPro" id="IPR023404">
    <property type="entry name" value="rSAM_horseshoe"/>
</dbReference>
<feature type="binding site" evidence="9">
    <location>
        <position position="76"/>
    </location>
    <ligand>
        <name>[4Fe-4S] cluster</name>
        <dbReference type="ChEBI" id="CHEBI:49883"/>
        <label>1</label>
    </ligand>
</feature>
<dbReference type="PANTHER" id="PTHR43020">
    <property type="entry name" value="CDK5 REGULATORY SUBUNIT-ASSOCIATED PROTEIN 1"/>
    <property type="match status" value="1"/>
</dbReference>
<evidence type="ECO:0000313" key="13">
    <source>
        <dbReference type="EMBL" id="MEE6186446.1"/>
    </source>
</evidence>
<evidence type="ECO:0000256" key="9">
    <source>
        <dbReference type="HAMAP-Rule" id="MF_01864"/>
    </source>
</evidence>
<evidence type="ECO:0000256" key="8">
    <source>
        <dbReference type="ARBA" id="ARBA00033765"/>
    </source>
</evidence>
<dbReference type="SFLD" id="SFLDG01082">
    <property type="entry name" value="B12-binding_domain_containing"/>
    <property type="match status" value="1"/>
</dbReference>
<dbReference type="PROSITE" id="PS01278">
    <property type="entry name" value="MTTASE_RADICAL"/>
    <property type="match status" value="1"/>
</dbReference>
<keyword evidence="5 9" id="KW-0479">Metal-binding</keyword>
<accession>A0ABU7REL0</accession>
<dbReference type="InterPro" id="IPR006638">
    <property type="entry name" value="Elp3/MiaA/NifB-like_rSAM"/>
</dbReference>
<dbReference type="InterPro" id="IPR007197">
    <property type="entry name" value="rSAM"/>
</dbReference>
<dbReference type="InterPro" id="IPR005839">
    <property type="entry name" value="Methylthiotransferase"/>
</dbReference>
<evidence type="ECO:0000256" key="5">
    <source>
        <dbReference type="ARBA" id="ARBA00022723"/>
    </source>
</evidence>
<dbReference type="SFLD" id="SFLDS00029">
    <property type="entry name" value="Radical_SAM"/>
    <property type="match status" value="2"/>
</dbReference>
<evidence type="ECO:0000259" key="11">
    <source>
        <dbReference type="PROSITE" id="PS51449"/>
    </source>
</evidence>
<reference evidence="13 14" key="1">
    <citation type="submission" date="2024-01" db="EMBL/GenBank/DDBJ databases">
        <title>Niabella digestum sp. nov., isolated from waste digestion system.</title>
        <authorList>
            <person name="Zhang L."/>
        </authorList>
    </citation>
    <scope>NUCLEOTIDE SEQUENCE [LARGE SCALE GENOMIC DNA]</scope>
    <source>
        <strain evidence="13 14">A18</strain>
    </source>
</reference>
<dbReference type="Pfam" id="PF00919">
    <property type="entry name" value="UPF0004"/>
    <property type="match status" value="1"/>
</dbReference>
<evidence type="ECO:0000256" key="7">
    <source>
        <dbReference type="ARBA" id="ARBA00023014"/>
    </source>
</evidence>
<dbReference type="Gene3D" id="3.40.50.12160">
    <property type="entry name" value="Methylthiotransferase, N-terminal domain"/>
    <property type="match status" value="1"/>
</dbReference>
<dbReference type="RefSeq" id="WP_409966085.1">
    <property type="nucleotide sequence ID" value="NZ_JAZGLY010000002.1"/>
</dbReference>
<comment type="caution">
    <text evidence="13">The sequence shown here is derived from an EMBL/GenBank/DDBJ whole genome shotgun (WGS) entry which is preliminary data.</text>
</comment>
<dbReference type="PROSITE" id="PS50926">
    <property type="entry name" value="TRAM"/>
    <property type="match status" value="1"/>
</dbReference>
<keyword evidence="7 9" id="KW-0411">Iron-sulfur</keyword>
<feature type="binding site" evidence="9">
    <location>
        <position position="192"/>
    </location>
    <ligand>
        <name>[4Fe-4S] cluster</name>
        <dbReference type="ChEBI" id="CHEBI:49883"/>
        <label>2</label>
        <note>4Fe-4S-S-AdoMet</note>
    </ligand>
</feature>
<feature type="binding site" evidence="9">
    <location>
        <position position="110"/>
    </location>
    <ligand>
        <name>[4Fe-4S] cluster</name>
        <dbReference type="ChEBI" id="CHEBI:49883"/>
        <label>1</label>
    </ligand>
</feature>
<name>A0ABU7REL0_9BACT</name>
<comment type="similarity">
    <text evidence="9">Belongs to the methylthiotransferase family. MiaB subfamily.</text>
</comment>
<dbReference type="HAMAP" id="MF_01864">
    <property type="entry name" value="tRNA_metthiotr_MiaB"/>
    <property type="match status" value="1"/>
</dbReference>
<dbReference type="PANTHER" id="PTHR43020:SF2">
    <property type="entry name" value="MITOCHONDRIAL TRNA METHYLTHIOTRANSFERASE CDK5RAP1"/>
    <property type="match status" value="1"/>
</dbReference>
<dbReference type="Pfam" id="PF04055">
    <property type="entry name" value="Radical_SAM"/>
    <property type="match status" value="1"/>
</dbReference>
<keyword evidence="4 9" id="KW-0949">S-adenosyl-L-methionine</keyword>
<dbReference type="PROSITE" id="PS51918">
    <property type="entry name" value="RADICAL_SAM"/>
    <property type="match status" value="1"/>
</dbReference>
<keyword evidence="14" id="KW-1185">Reference proteome</keyword>
<dbReference type="SFLD" id="SFLDG01061">
    <property type="entry name" value="methylthiotransferase"/>
    <property type="match status" value="2"/>
</dbReference>
<keyword evidence="3 9" id="KW-0808">Transferase</keyword>
<evidence type="ECO:0000259" key="10">
    <source>
        <dbReference type="PROSITE" id="PS50926"/>
    </source>
</evidence>
<comment type="cofactor">
    <cofactor evidence="9">
        <name>[4Fe-4S] cluster</name>
        <dbReference type="ChEBI" id="CHEBI:49883"/>
    </cofactor>
    <text evidence="9">Binds 2 [4Fe-4S] clusters. One cluster is coordinated with 3 cysteines and an exchangeable S-adenosyl-L-methionine.</text>
</comment>
<feature type="domain" description="MTTase N-terminal" evidence="11">
    <location>
        <begin position="31"/>
        <end position="147"/>
    </location>
</feature>
<dbReference type="NCBIfam" id="TIGR01574">
    <property type="entry name" value="miaB-methiolase"/>
    <property type="match status" value="1"/>
</dbReference>
<feature type="domain" description="Radical SAM core" evidence="12">
    <location>
        <begin position="171"/>
        <end position="409"/>
    </location>
</feature>
<dbReference type="InterPro" id="IPR013848">
    <property type="entry name" value="Methylthiotransferase_N"/>
</dbReference>
<dbReference type="SFLD" id="SFLDF00413">
    <property type="entry name" value="CDK5RAP1"/>
    <property type="match status" value="1"/>
</dbReference>
<feature type="binding site" evidence="9">
    <location>
        <position position="185"/>
    </location>
    <ligand>
        <name>[4Fe-4S] cluster</name>
        <dbReference type="ChEBI" id="CHEBI:49883"/>
        <label>2</label>
        <note>4Fe-4S-S-AdoMet</note>
    </ligand>
</feature>
<dbReference type="CDD" id="cd01335">
    <property type="entry name" value="Radical_SAM"/>
    <property type="match status" value="1"/>
</dbReference>
<evidence type="ECO:0000259" key="12">
    <source>
        <dbReference type="PROSITE" id="PS51918"/>
    </source>
</evidence>
<feature type="domain" description="TRAM" evidence="10">
    <location>
        <begin position="412"/>
        <end position="476"/>
    </location>
</feature>
<keyword evidence="2 9" id="KW-0004">4Fe-4S</keyword>
<dbReference type="InterPro" id="IPR020612">
    <property type="entry name" value="Methylthiotransferase_CS"/>
</dbReference>
<dbReference type="GO" id="GO:0035597">
    <property type="term" value="F:tRNA-2-methylthio-N(6)-dimethylallyladenosine(37) synthase activity"/>
    <property type="evidence" value="ECO:0007669"/>
    <property type="project" value="UniProtKB-EC"/>
</dbReference>
<evidence type="ECO:0000256" key="2">
    <source>
        <dbReference type="ARBA" id="ARBA00022485"/>
    </source>
</evidence>
<comment type="subcellular location">
    <subcellularLocation>
        <location evidence="9">Cytoplasm</location>
    </subcellularLocation>
</comment>
<dbReference type="SFLD" id="SFLDF00273">
    <property type="entry name" value="(dimethylallyl)adenosine_tRNA"/>
    <property type="match status" value="1"/>
</dbReference>
<keyword evidence="9" id="KW-0963">Cytoplasm</keyword>
<comment type="subunit">
    <text evidence="9">Monomer.</text>
</comment>
<dbReference type="EMBL" id="JAZGLY010000002">
    <property type="protein sequence ID" value="MEE6186446.1"/>
    <property type="molecule type" value="Genomic_DNA"/>
</dbReference>
<feature type="binding site" evidence="9">
    <location>
        <position position="40"/>
    </location>
    <ligand>
        <name>[4Fe-4S] cluster</name>
        <dbReference type="ChEBI" id="CHEBI:49883"/>
        <label>1</label>
    </ligand>
</feature>
<dbReference type="PROSITE" id="PS51449">
    <property type="entry name" value="MTTASE_N"/>
    <property type="match status" value="1"/>
</dbReference>
<dbReference type="Proteomes" id="UP001357452">
    <property type="component" value="Unassembled WGS sequence"/>
</dbReference>
<evidence type="ECO:0000313" key="14">
    <source>
        <dbReference type="Proteomes" id="UP001357452"/>
    </source>
</evidence>
<dbReference type="InterPro" id="IPR006463">
    <property type="entry name" value="MiaB_methiolase"/>
</dbReference>
<dbReference type="InterPro" id="IPR058240">
    <property type="entry name" value="rSAM_sf"/>
</dbReference>
<comment type="catalytic activity">
    <reaction evidence="9">
        <text>N(6)-dimethylallyladenosine(37) in tRNA + (sulfur carrier)-SH + AH2 + 2 S-adenosyl-L-methionine = 2-methylsulfanyl-N(6)-dimethylallyladenosine(37) in tRNA + (sulfur carrier)-H + 5'-deoxyadenosine + L-methionine + A + S-adenosyl-L-homocysteine + 2 H(+)</text>
        <dbReference type="Rhea" id="RHEA:37067"/>
        <dbReference type="Rhea" id="RHEA-COMP:10375"/>
        <dbReference type="Rhea" id="RHEA-COMP:10376"/>
        <dbReference type="Rhea" id="RHEA-COMP:14737"/>
        <dbReference type="Rhea" id="RHEA-COMP:14739"/>
        <dbReference type="ChEBI" id="CHEBI:13193"/>
        <dbReference type="ChEBI" id="CHEBI:15378"/>
        <dbReference type="ChEBI" id="CHEBI:17319"/>
        <dbReference type="ChEBI" id="CHEBI:17499"/>
        <dbReference type="ChEBI" id="CHEBI:29917"/>
        <dbReference type="ChEBI" id="CHEBI:57844"/>
        <dbReference type="ChEBI" id="CHEBI:57856"/>
        <dbReference type="ChEBI" id="CHEBI:59789"/>
        <dbReference type="ChEBI" id="CHEBI:64428"/>
        <dbReference type="ChEBI" id="CHEBI:74415"/>
        <dbReference type="ChEBI" id="CHEBI:74417"/>
        <dbReference type="EC" id="2.8.4.3"/>
    </reaction>
</comment>
<evidence type="ECO:0000256" key="4">
    <source>
        <dbReference type="ARBA" id="ARBA00022691"/>
    </source>
</evidence>